<dbReference type="PROSITE" id="PS51257">
    <property type="entry name" value="PROKAR_LIPOPROTEIN"/>
    <property type="match status" value="1"/>
</dbReference>
<evidence type="ECO:0000256" key="1">
    <source>
        <dbReference type="SAM" id="SignalP"/>
    </source>
</evidence>
<evidence type="ECO:0000313" key="4">
    <source>
        <dbReference type="Proteomes" id="UP001597533"/>
    </source>
</evidence>
<organism evidence="3 4">
    <name type="scientific">Lacinutrix iliipiscaria</name>
    <dbReference type="NCBI Taxonomy" id="1230532"/>
    <lineage>
        <taxon>Bacteria</taxon>
        <taxon>Pseudomonadati</taxon>
        <taxon>Bacteroidota</taxon>
        <taxon>Flavobacteriia</taxon>
        <taxon>Flavobacteriales</taxon>
        <taxon>Flavobacteriaceae</taxon>
        <taxon>Lacinutrix</taxon>
    </lineage>
</organism>
<dbReference type="RefSeq" id="WP_183485867.1">
    <property type="nucleotide sequence ID" value="NZ_JBHUOV010000001.1"/>
</dbReference>
<dbReference type="EMBL" id="JBHUOV010000001">
    <property type="protein sequence ID" value="MFD2822739.1"/>
    <property type="molecule type" value="Genomic_DNA"/>
</dbReference>
<keyword evidence="4" id="KW-1185">Reference proteome</keyword>
<name>A0ABW5WKH0_9FLAO</name>
<evidence type="ECO:0000313" key="3">
    <source>
        <dbReference type="EMBL" id="MFD2822739.1"/>
    </source>
</evidence>
<proteinExistence type="predicted"/>
<gene>
    <name evidence="3" type="ORF">ACFS5M_03600</name>
</gene>
<comment type="caution">
    <text evidence="3">The sequence shown here is derived from an EMBL/GenBank/DDBJ whole genome shotgun (WGS) entry which is preliminary data.</text>
</comment>
<keyword evidence="1" id="KW-0732">Signal</keyword>
<evidence type="ECO:0000259" key="2">
    <source>
        <dbReference type="Pfam" id="PF20243"/>
    </source>
</evidence>
<feature type="domain" description="Copper-binding protein MbnP-like" evidence="2">
    <location>
        <begin position="30"/>
        <end position="228"/>
    </location>
</feature>
<protein>
    <submittedName>
        <fullName evidence="3">MbnP family protein</fullName>
    </submittedName>
</protein>
<reference evidence="4" key="1">
    <citation type="journal article" date="2019" name="Int. J. Syst. Evol. Microbiol.">
        <title>The Global Catalogue of Microorganisms (GCM) 10K type strain sequencing project: providing services to taxonomists for standard genome sequencing and annotation.</title>
        <authorList>
            <consortium name="The Broad Institute Genomics Platform"/>
            <consortium name="The Broad Institute Genome Sequencing Center for Infectious Disease"/>
            <person name="Wu L."/>
            <person name="Ma J."/>
        </authorList>
    </citation>
    <scope>NUCLEOTIDE SEQUENCE [LARGE SCALE GENOMIC DNA]</scope>
    <source>
        <strain evidence="4">KCTC 32141</strain>
    </source>
</reference>
<dbReference type="Pfam" id="PF20243">
    <property type="entry name" value="MbnP"/>
    <property type="match status" value="1"/>
</dbReference>
<feature type="chain" id="PRO_5046401551" evidence="1">
    <location>
        <begin position="22"/>
        <end position="259"/>
    </location>
</feature>
<dbReference type="Proteomes" id="UP001597533">
    <property type="component" value="Unassembled WGS sequence"/>
</dbReference>
<feature type="signal peptide" evidence="1">
    <location>
        <begin position="1"/>
        <end position="21"/>
    </location>
</feature>
<dbReference type="InterPro" id="IPR046863">
    <property type="entry name" value="MbnP-like_dom"/>
</dbReference>
<accession>A0ABW5WKH0</accession>
<sequence length="259" mass="29017">MKRLFAILIIAPLFISCNNNDDDNVQNVSTTFNFSHNWDGTEVNSTDFNTIQYTNANGEELSIEKLRYLISDITFTKEGGETIVIDGYNLVDLTNNENLSYTPNIEIPTGNYTNVSFTFGFDAEDNTDGTYTDLNSATWNVPNTPMLGSVGGYHYMQLEGKFIDNSSAEVGYAYHVIRAADGSTTPPTVQETYIDVDLGSVTISDHITFNIEMNIAEWFKNPNQWDLNVLNNMLMPNFNAQIMMNQNGQNVFSLGDIIQ</sequence>